<reference evidence="2" key="1">
    <citation type="submission" date="2022-08" db="EMBL/GenBank/DDBJ databases">
        <authorList>
            <consortium name="DOE Joint Genome Institute"/>
            <person name="Min B."/>
            <person name="Riley R."/>
            <person name="Sierra-Patev S."/>
            <person name="Naranjo-Ortiz M."/>
            <person name="Looney B."/>
            <person name="Konkel Z."/>
            <person name="Slot J.C."/>
            <person name="Sakamoto Y."/>
            <person name="Steenwyk J.L."/>
            <person name="Rokas A."/>
            <person name="Carro J."/>
            <person name="Camarero S."/>
            <person name="Ferreira P."/>
            <person name="Molpeceres G."/>
            <person name="Ruiz-Duenas F.J."/>
            <person name="Serrano A."/>
            <person name="Henrissat B."/>
            <person name="Drula E."/>
            <person name="Hughes K.W."/>
            <person name="Mata J.L."/>
            <person name="Ishikawa N.K."/>
            <person name="Vargas-Isla R."/>
            <person name="Ushijima S."/>
            <person name="Smith C.A."/>
            <person name="Ahrendt S."/>
            <person name="Andreopoulos W."/>
            <person name="He G."/>
            <person name="Labutti K."/>
            <person name="Lipzen A."/>
            <person name="Ng V."/>
            <person name="Sandor L."/>
            <person name="Barry K."/>
            <person name="Martinez A.T."/>
            <person name="Xiao Y."/>
            <person name="Gibbons J.G."/>
            <person name="Terashima K."/>
            <person name="Hibbett D.S."/>
            <person name="Grigoriev I.V."/>
        </authorList>
    </citation>
    <scope>NUCLEOTIDE SEQUENCE</scope>
    <source>
        <strain evidence="2">Sp2 HRB7682 ss15</strain>
    </source>
</reference>
<dbReference type="Proteomes" id="UP001150238">
    <property type="component" value="Unassembled WGS sequence"/>
</dbReference>
<evidence type="ECO:0000313" key="2">
    <source>
        <dbReference type="EMBL" id="KAJ4473962.1"/>
    </source>
</evidence>
<evidence type="ECO:0000313" key="3">
    <source>
        <dbReference type="Proteomes" id="UP001150238"/>
    </source>
</evidence>
<protein>
    <recommendedName>
        <fullName evidence="4">CUB domain-containing protein</fullName>
    </recommendedName>
</protein>
<comment type="caution">
    <text evidence="2">The sequence shown here is derived from an EMBL/GenBank/DDBJ whole genome shotgun (WGS) entry which is preliminary data.</text>
</comment>
<name>A0A9W9A477_9AGAR</name>
<proteinExistence type="predicted"/>
<sequence length="172" mass="19201">MRLTPTILFVSILFTIESLVGAVAIHNREVYKRAPRPEYAIEAYGDYYCAVSPLKTMTGDGSQALFPTVGANCALVVKALSKEFTLILHGINGDKEYPGPLRKGYEIEAVFNSIPRIGLRLQLRCTETCVWHFPGLERRAEVENVVPKVAAVLIFDVVYIEYGLNIRLNIRG</sequence>
<evidence type="ECO:0000256" key="1">
    <source>
        <dbReference type="SAM" id="SignalP"/>
    </source>
</evidence>
<evidence type="ECO:0008006" key="4">
    <source>
        <dbReference type="Google" id="ProtNLM"/>
    </source>
</evidence>
<keyword evidence="1" id="KW-0732">Signal</keyword>
<feature type="chain" id="PRO_5040750336" description="CUB domain-containing protein" evidence="1">
    <location>
        <begin position="23"/>
        <end position="172"/>
    </location>
</feature>
<reference evidence="2" key="2">
    <citation type="journal article" date="2023" name="Proc. Natl. Acad. Sci. U.S.A.">
        <title>A global phylogenomic analysis of the shiitake genus Lentinula.</title>
        <authorList>
            <person name="Sierra-Patev S."/>
            <person name="Min B."/>
            <person name="Naranjo-Ortiz M."/>
            <person name="Looney B."/>
            <person name="Konkel Z."/>
            <person name="Slot J.C."/>
            <person name="Sakamoto Y."/>
            <person name="Steenwyk J.L."/>
            <person name="Rokas A."/>
            <person name="Carro J."/>
            <person name="Camarero S."/>
            <person name="Ferreira P."/>
            <person name="Molpeceres G."/>
            <person name="Ruiz-Duenas F.J."/>
            <person name="Serrano A."/>
            <person name="Henrissat B."/>
            <person name="Drula E."/>
            <person name="Hughes K.W."/>
            <person name="Mata J.L."/>
            <person name="Ishikawa N.K."/>
            <person name="Vargas-Isla R."/>
            <person name="Ushijima S."/>
            <person name="Smith C.A."/>
            <person name="Donoghue J."/>
            <person name="Ahrendt S."/>
            <person name="Andreopoulos W."/>
            <person name="He G."/>
            <person name="LaButti K."/>
            <person name="Lipzen A."/>
            <person name="Ng V."/>
            <person name="Riley R."/>
            <person name="Sandor L."/>
            <person name="Barry K."/>
            <person name="Martinez A.T."/>
            <person name="Xiao Y."/>
            <person name="Gibbons J.G."/>
            <person name="Terashima K."/>
            <person name="Grigoriev I.V."/>
            <person name="Hibbett D."/>
        </authorList>
    </citation>
    <scope>NUCLEOTIDE SEQUENCE</scope>
    <source>
        <strain evidence="2">Sp2 HRB7682 ss15</strain>
    </source>
</reference>
<dbReference type="EMBL" id="JANVFS010000024">
    <property type="protein sequence ID" value="KAJ4473962.1"/>
    <property type="molecule type" value="Genomic_DNA"/>
</dbReference>
<gene>
    <name evidence="2" type="ORF">C8J55DRAFT_490663</name>
</gene>
<feature type="signal peptide" evidence="1">
    <location>
        <begin position="1"/>
        <end position="22"/>
    </location>
</feature>
<accession>A0A9W9A477</accession>
<dbReference type="AlphaFoldDB" id="A0A9W9A477"/>
<organism evidence="2 3">
    <name type="scientific">Lentinula lateritia</name>
    <dbReference type="NCBI Taxonomy" id="40482"/>
    <lineage>
        <taxon>Eukaryota</taxon>
        <taxon>Fungi</taxon>
        <taxon>Dikarya</taxon>
        <taxon>Basidiomycota</taxon>
        <taxon>Agaricomycotina</taxon>
        <taxon>Agaricomycetes</taxon>
        <taxon>Agaricomycetidae</taxon>
        <taxon>Agaricales</taxon>
        <taxon>Marasmiineae</taxon>
        <taxon>Omphalotaceae</taxon>
        <taxon>Lentinula</taxon>
    </lineage>
</organism>